<reference evidence="1" key="1">
    <citation type="submission" date="2019-08" db="EMBL/GenBank/DDBJ databases">
        <title>The complete genome of Acinetobacter defluvii strain WCHAD010030.</title>
        <authorList>
            <person name="Hu Y."/>
            <person name="Qin J."/>
            <person name="Feng Y."/>
            <person name="Zong Z."/>
        </authorList>
    </citation>
    <scope>NUCLEOTIDE SEQUENCE</scope>
    <source>
        <strain evidence="1">WCHA30</strain>
    </source>
</reference>
<name>A0A2S2FBI0_9GAMM</name>
<evidence type="ECO:0000313" key="1">
    <source>
        <dbReference type="EMBL" id="AWL28336.1"/>
    </source>
</evidence>
<dbReference type="OrthoDB" id="6712557at2"/>
<dbReference type="KEGG" id="adv:DJ533_07020"/>
<gene>
    <name evidence="1" type="ORF">DJ533_07020</name>
</gene>
<dbReference type="AlphaFoldDB" id="A0A2S2FBI0"/>
<evidence type="ECO:0000313" key="2">
    <source>
        <dbReference type="Proteomes" id="UP000245977"/>
    </source>
</evidence>
<organism evidence="1 2">
    <name type="scientific">Acinetobacter defluvii</name>
    <dbReference type="NCBI Taxonomy" id="1871111"/>
    <lineage>
        <taxon>Bacteria</taxon>
        <taxon>Pseudomonadati</taxon>
        <taxon>Pseudomonadota</taxon>
        <taxon>Gammaproteobacteria</taxon>
        <taxon>Moraxellales</taxon>
        <taxon>Moraxellaceae</taxon>
        <taxon>Acinetobacter</taxon>
    </lineage>
</organism>
<dbReference type="STRING" id="1871111.GCA_001704615_02789"/>
<dbReference type="Proteomes" id="UP000245977">
    <property type="component" value="Chromosome"/>
</dbReference>
<dbReference type="RefSeq" id="WP_065993567.1">
    <property type="nucleotide sequence ID" value="NZ_CP029397.2"/>
</dbReference>
<protein>
    <submittedName>
        <fullName evidence="1">Uncharacterized protein</fullName>
    </submittedName>
</protein>
<sequence>MLSFSMIMILVSFAVFAFLLYFRFQHLNHVHSEPIHHSSQQLSSDELLEFDREINKILNNPHLSNVDKERLTNEYAEQYLLKNAMDEA</sequence>
<proteinExistence type="predicted"/>
<keyword evidence="2" id="KW-1185">Reference proteome</keyword>
<dbReference type="EMBL" id="CP029397">
    <property type="protein sequence ID" value="AWL28336.1"/>
    <property type="molecule type" value="Genomic_DNA"/>
</dbReference>
<accession>A0A2S2FBI0</accession>